<dbReference type="SUPFAM" id="SSF47616">
    <property type="entry name" value="GST C-terminal domain-like"/>
    <property type="match status" value="1"/>
</dbReference>
<comment type="caution">
    <text evidence="3">The sequence shown here is derived from an EMBL/GenBank/DDBJ whole genome shotgun (WGS) entry which is preliminary data.</text>
</comment>
<dbReference type="PANTHER" id="PTHR43968:SF6">
    <property type="entry name" value="GLUTATHIONE S-TRANSFERASE OMEGA"/>
    <property type="match status" value="1"/>
</dbReference>
<name>A0ABU3SZ08_9ALTE</name>
<dbReference type="Pfam" id="PF00043">
    <property type="entry name" value="GST_C"/>
    <property type="match status" value="1"/>
</dbReference>
<dbReference type="Proteomes" id="UP001247805">
    <property type="component" value="Unassembled WGS sequence"/>
</dbReference>
<gene>
    <name evidence="3" type="ORF">RS130_16185</name>
</gene>
<evidence type="ECO:0000259" key="1">
    <source>
        <dbReference type="PROSITE" id="PS50404"/>
    </source>
</evidence>
<dbReference type="PROSITE" id="PS50404">
    <property type="entry name" value="GST_NTER"/>
    <property type="match status" value="1"/>
</dbReference>
<evidence type="ECO:0000313" key="3">
    <source>
        <dbReference type="EMBL" id="MDU0355235.1"/>
    </source>
</evidence>
<dbReference type="Gene3D" id="1.20.1050.10">
    <property type="match status" value="1"/>
</dbReference>
<dbReference type="RefSeq" id="WP_316026782.1">
    <property type="nucleotide sequence ID" value="NZ_JAWDIO010000002.1"/>
</dbReference>
<dbReference type="PANTHER" id="PTHR43968">
    <property type="match status" value="1"/>
</dbReference>
<evidence type="ECO:0000313" key="4">
    <source>
        <dbReference type="Proteomes" id="UP001247805"/>
    </source>
</evidence>
<accession>A0ABU3SZ08</accession>
<keyword evidence="4" id="KW-1185">Reference proteome</keyword>
<dbReference type="EMBL" id="JAWDIO010000002">
    <property type="protein sequence ID" value="MDU0355235.1"/>
    <property type="molecule type" value="Genomic_DNA"/>
</dbReference>
<dbReference type="Gene3D" id="3.40.30.10">
    <property type="entry name" value="Glutaredoxin"/>
    <property type="match status" value="1"/>
</dbReference>
<dbReference type="InterPro" id="IPR004045">
    <property type="entry name" value="Glutathione_S-Trfase_N"/>
</dbReference>
<reference evidence="3 4" key="1">
    <citation type="submission" date="2023-10" db="EMBL/GenBank/DDBJ databases">
        <title>Glaciecola aquimarina strain GGW-M5 nov., isolated from a coastal seawater.</title>
        <authorList>
            <person name="Bayburt H."/>
            <person name="Kim J.M."/>
            <person name="Choi B.J."/>
            <person name="Jeon C.O."/>
        </authorList>
    </citation>
    <scope>NUCLEOTIDE SEQUENCE [LARGE SCALE GENOMIC DNA]</scope>
    <source>
        <strain evidence="3 4">KCTC 32108</strain>
    </source>
</reference>
<dbReference type="CDD" id="cd03196">
    <property type="entry name" value="GST_C_5"/>
    <property type="match status" value="1"/>
</dbReference>
<sequence>MTLPILYSLRNCPYAMRARMAIYKSKQVVELRELVLKNKPLAMLETSPKGTVPILVLRYGLDTKVVDESLDIMLWALGENDPSQLLRTTPSVNEYHSITSKGAQTCDDMMKLINRFDQEFKGCLEAYKCAKRYHETNLQACREACEVYVQDLEQRLSQHDYLIDERESMADIALLPFIRQFAKVQRQWYLQAQYPHLKRWLNQYLQSAMFNKVMAKYPLWCEGQGATLFNFG</sequence>
<dbReference type="InterPro" id="IPR036282">
    <property type="entry name" value="Glutathione-S-Trfase_C_sf"/>
</dbReference>
<feature type="domain" description="GST C-terminal" evidence="2">
    <location>
        <begin position="91"/>
        <end position="229"/>
    </location>
</feature>
<evidence type="ECO:0000259" key="2">
    <source>
        <dbReference type="PROSITE" id="PS50405"/>
    </source>
</evidence>
<dbReference type="PROSITE" id="PS50405">
    <property type="entry name" value="GST_CTER"/>
    <property type="match status" value="1"/>
</dbReference>
<protein>
    <submittedName>
        <fullName evidence="3">Glutathione S-transferase</fullName>
    </submittedName>
</protein>
<dbReference type="SUPFAM" id="SSF52833">
    <property type="entry name" value="Thioredoxin-like"/>
    <property type="match status" value="1"/>
</dbReference>
<dbReference type="InterPro" id="IPR010987">
    <property type="entry name" value="Glutathione-S-Trfase_C-like"/>
</dbReference>
<organism evidence="3 4">
    <name type="scientific">Paraglaciecola aquimarina</name>
    <dbReference type="NCBI Taxonomy" id="1235557"/>
    <lineage>
        <taxon>Bacteria</taxon>
        <taxon>Pseudomonadati</taxon>
        <taxon>Pseudomonadota</taxon>
        <taxon>Gammaproteobacteria</taxon>
        <taxon>Alteromonadales</taxon>
        <taxon>Alteromonadaceae</taxon>
        <taxon>Paraglaciecola</taxon>
    </lineage>
</organism>
<feature type="domain" description="GST N-terminal" evidence="1">
    <location>
        <begin position="2"/>
        <end position="84"/>
    </location>
</feature>
<dbReference type="InterPro" id="IPR050983">
    <property type="entry name" value="GST_Omega/HSP26"/>
</dbReference>
<dbReference type="Pfam" id="PF13417">
    <property type="entry name" value="GST_N_3"/>
    <property type="match status" value="1"/>
</dbReference>
<dbReference type="InterPro" id="IPR004046">
    <property type="entry name" value="GST_C"/>
</dbReference>
<proteinExistence type="predicted"/>
<dbReference type="InterPro" id="IPR036249">
    <property type="entry name" value="Thioredoxin-like_sf"/>
</dbReference>